<reference evidence="2 3" key="1">
    <citation type="journal article" date="2015" name="Sci. Rep.">
        <title>Chromosome-level genome map provides insights into diverse defense mechanisms in the medicinal fungus Ganoderma sinense.</title>
        <authorList>
            <person name="Zhu Y."/>
            <person name="Xu J."/>
            <person name="Sun C."/>
            <person name="Zhou S."/>
            <person name="Xu H."/>
            <person name="Nelson D.R."/>
            <person name="Qian J."/>
            <person name="Song J."/>
            <person name="Luo H."/>
            <person name="Xiang L."/>
            <person name="Li Y."/>
            <person name="Xu Z."/>
            <person name="Ji A."/>
            <person name="Wang L."/>
            <person name="Lu S."/>
            <person name="Hayward A."/>
            <person name="Sun W."/>
            <person name="Li X."/>
            <person name="Schwartz D.C."/>
            <person name="Wang Y."/>
            <person name="Chen S."/>
        </authorList>
    </citation>
    <scope>NUCLEOTIDE SEQUENCE [LARGE SCALE GENOMIC DNA]</scope>
    <source>
        <strain evidence="2 3">ZZ0214-1</strain>
    </source>
</reference>
<dbReference type="EMBL" id="AYKW01000056">
    <property type="protein sequence ID" value="PIL24785.1"/>
    <property type="molecule type" value="Genomic_DNA"/>
</dbReference>
<gene>
    <name evidence="2" type="ORF">GSI_12671</name>
</gene>
<dbReference type="Proteomes" id="UP000230002">
    <property type="component" value="Unassembled WGS sequence"/>
</dbReference>
<feature type="region of interest" description="Disordered" evidence="1">
    <location>
        <begin position="1"/>
        <end position="28"/>
    </location>
</feature>
<comment type="caution">
    <text evidence="2">The sequence shown here is derived from an EMBL/GenBank/DDBJ whole genome shotgun (WGS) entry which is preliminary data.</text>
</comment>
<proteinExistence type="predicted"/>
<dbReference type="AlphaFoldDB" id="A0A2G8RTD7"/>
<evidence type="ECO:0000313" key="3">
    <source>
        <dbReference type="Proteomes" id="UP000230002"/>
    </source>
</evidence>
<evidence type="ECO:0000313" key="2">
    <source>
        <dbReference type="EMBL" id="PIL24785.1"/>
    </source>
</evidence>
<accession>A0A2G8RTD7</accession>
<keyword evidence="3" id="KW-1185">Reference proteome</keyword>
<organism evidence="2 3">
    <name type="scientific">Ganoderma sinense ZZ0214-1</name>
    <dbReference type="NCBI Taxonomy" id="1077348"/>
    <lineage>
        <taxon>Eukaryota</taxon>
        <taxon>Fungi</taxon>
        <taxon>Dikarya</taxon>
        <taxon>Basidiomycota</taxon>
        <taxon>Agaricomycotina</taxon>
        <taxon>Agaricomycetes</taxon>
        <taxon>Polyporales</taxon>
        <taxon>Polyporaceae</taxon>
        <taxon>Ganoderma</taxon>
    </lineage>
</organism>
<name>A0A2G8RTD7_9APHY</name>
<sequence length="293" mass="31884">MASTSGPNLLSRPSARPTPFSVPRTQRPPVVPSIDKILSALPPTDADVFRLVLDGVPLVCRTPPAFRDLPPLSTNTDPNDASPARMWATPILKEPVSFFVVFTRMPGFFCGPGCTDDLRYAARVALRFTAAELDAQIEACVSSGRASSRTIFTPLLSYRLACIVALTPLNVNLAIPRPPPTIMAAYAWTWRTCTTCTRHVGHALGGTCEVLCEDALWFTELWRKLVAILRLRPDPDAVLVRGWEHLSKALRAPLACPTCAGVAYQHLRCFHGLLIVEIAKRVAEVSVFVSGGA</sequence>
<evidence type="ECO:0000256" key="1">
    <source>
        <dbReference type="SAM" id="MobiDB-lite"/>
    </source>
</evidence>
<protein>
    <submittedName>
        <fullName evidence="2">Uncharacterized protein</fullName>
    </submittedName>
</protein>
<dbReference type="OrthoDB" id="2797179at2759"/>